<dbReference type="OMA" id="NETQCRF"/>
<feature type="compositionally biased region" description="Polar residues" evidence="3">
    <location>
        <begin position="345"/>
        <end position="355"/>
    </location>
</feature>
<dbReference type="OrthoDB" id="60092at2759"/>
<dbReference type="PANTHER" id="PTHR15237:SF0">
    <property type="entry name" value="CELL CYCLE CHECKPOINT CONTROL PROTEIN"/>
    <property type="match status" value="1"/>
</dbReference>
<sequence>MVSLKFTLSPEASVKIHDALLCLTKFSESVSIEARQDKLSLTALNSSKSAYASVSLEASRFFSSYSCVPSQGSTEGRFTCRLYNKALLSVFKGRVADARGRESAIDRCEVSVQERPDEAECRLVVKMVHNQGVTKTYKLTYESVEVMHALFDKNMAQNRWKIHSGCLKEYIEYFGPKTEQLDIYSEDGRVTFMSFTEKISDGKNILKHPLQTAVSASTADFEEFSAQEKLHIVISVKDFKAIVTHADNLRAEISACYSQPTRPLQFSYGGEGMHCEFTLMTAGDYRGTPAPAPSHAVASRSISRAQSTASARTDNHPAPVEMPPPSEAGSRVSTHRNKVPGSTRPPASSNLQRLQSDPEPLFVPLEEEDRRWDPAVFRDEEETLGWDASADNDNAPHHIFRDTAPAARSATDDNTEGLAPTQRVSQIRGLW</sequence>
<dbReference type="PANTHER" id="PTHR15237">
    <property type="entry name" value="DNA REPAIR PROTEIN RAD9"/>
    <property type="match status" value="1"/>
</dbReference>
<dbReference type="AlphaFoldDB" id="R7YSK5"/>
<feature type="compositionally biased region" description="Polar residues" evidence="3">
    <location>
        <begin position="300"/>
        <end position="312"/>
    </location>
</feature>
<dbReference type="PIRSF" id="PIRSF009303">
    <property type="entry name" value="Cell_cycle_RAD9"/>
    <property type="match status" value="1"/>
</dbReference>
<evidence type="ECO:0000256" key="3">
    <source>
        <dbReference type="SAM" id="MobiDB-lite"/>
    </source>
</evidence>
<dbReference type="InterPro" id="IPR026584">
    <property type="entry name" value="Rad9"/>
</dbReference>
<dbReference type="Gene3D" id="3.70.10.10">
    <property type="match status" value="1"/>
</dbReference>
<accession>R7YSK5</accession>
<dbReference type="Pfam" id="PF04139">
    <property type="entry name" value="Rad9"/>
    <property type="match status" value="1"/>
</dbReference>
<dbReference type="EMBL" id="JH767569">
    <property type="protein sequence ID" value="EON64606.1"/>
    <property type="molecule type" value="Genomic_DNA"/>
</dbReference>
<proteinExistence type="inferred from homology"/>
<dbReference type="Proteomes" id="UP000016924">
    <property type="component" value="Unassembled WGS sequence"/>
</dbReference>
<dbReference type="GO" id="GO:0030896">
    <property type="term" value="C:checkpoint clamp complex"/>
    <property type="evidence" value="ECO:0007669"/>
    <property type="project" value="UniProtKB-UniRule"/>
</dbReference>
<evidence type="ECO:0000313" key="5">
    <source>
        <dbReference type="Proteomes" id="UP000016924"/>
    </source>
</evidence>
<keyword evidence="5" id="KW-1185">Reference proteome</keyword>
<dbReference type="STRING" id="1168221.R7YSK5"/>
<dbReference type="RefSeq" id="XP_007779923.1">
    <property type="nucleotide sequence ID" value="XM_007781733.1"/>
</dbReference>
<evidence type="ECO:0000256" key="2">
    <source>
        <dbReference type="PIRNR" id="PIRNR009303"/>
    </source>
</evidence>
<feature type="region of interest" description="Disordered" evidence="3">
    <location>
        <begin position="289"/>
        <end position="359"/>
    </location>
</feature>
<organism evidence="4 5">
    <name type="scientific">Coniosporium apollinis (strain CBS 100218)</name>
    <name type="common">Rock-inhabiting black yeast</name>
    <dbReference type="NCBI Taxonomy" id="1168221"/>
    <lineage>
        <taxon>Eukaryota</taxon>
        <taxon>Fungi</taxon>
        <taxon>Dikarya</taxon>
        <taxon>Ascomycota</taxon>
        <taxon>Pezizomycotina</taxon>
        <taxon>Dothideomycetes</taxon>
        <taxon>Dothideomycetes incertae sedis</taxon>
        <taxon>Coniosporium</taxon>
    </lineage>
</organism>
<dbReference type="SUPFAM" id="SSF55979">
    <property type="entry name" value="DNA clamp"/>
    <property type="match status" value="1"/>
</dbReference>
<dbReference type="InterPro" id="IPR007268">
    <property type="entry name" value="Rad9/Ddc1"/>
</dbReference>
<dbReference type="GeneID" id="19901150"/>
<comment type="similarity">
    <text evidence="1 2">Belongs to the rad9 family.</text>
</comment>
<feature type="region of interest" description="Disordered" evidence="3">
    <location>
        <begin position="406"/>
        <end position="431"/>
    </location>
</feature>
<dbReference type="GO" id="GO:0071479">
    <property type="term" value="P:cellular response to ionizing radiation"/>
    <property type="evidence" value="ECO:0007669"/>
    <property type="project" value="TreeGrafter"/>
</dbReference>
<comment type="function">
    <text evidence="2">Acts in DNA repair and mutagenesis. Involved in promoting resistance to ionizing radiation and UV light, as well as regulating cell cycle progression after irradiation.</text>
</comment>
<evidence type="ECO:0000256" key="1">
    <source>
        <dbReference type="ARBA" id="ARBA00008494"/>
    </source>
</evidence>
<name>R7YSK5_CONA1</name>
<dbReference type="HOGENOM" id="CLU_030657_1_0_1"/>
<reference evidence="5" key="1">
    <citation type="submission" date="2012-06" db="EMBL/GenBank/DDBJ databases">
        <title>The genome sequence of Coniosporium apollinis CBS 100218.</title>
        <authorList>
            <consortium name="The Broad Institute Genome Sequencing Platform"/>
            <person name="Cuomo C."/>
            <person name="Gorbushina A."/>
            <person name="Noack S."/>
            <person name="Walker B."/>
            <person name="Young S.K."/>
            <person name="Zeng Q."/>
            <person name="Gargeya S."/>
            <person name="Fitzgerald M."/>
            <person name="Haas B."/>
            <person name="Abouelleil A."/>
            <person name="Alvarado L."/>
            <person name="Arachchi H.M."/>
            <person name="Berlin A.M."/>
            <person name="Chapman S.B."/>
            <person name="Goldberg J."/>
            <person name="Griggs A."/>
            <person name="Gujja S."/>
            <person name="Hansen M."/>
            <person name="Howarth C."/>
            <person name="Imamovic A."/>
            <person name="Larimer J."/>
            <person name="McCowan C."/>
            <person name="Montmayeur A."/>
            <person name="Murphy C."/>
            <person name="Neiman D."/>
            <person name="Pearson M."/>
            <person name="Priest M."/>
            <person name="Roberts A."/>
            <person name="Saif S."/>
            <person name="Shea T."/>
            <person name="Sisk P."/>
            <person name="Sykes S."/>
            <person name="Wortman J."/>
            <person name="Nusbaum C."/>
            <person name="Birren B."/>
        </authorList>
    </citation>
    <scope>NUCLEOTIDE SEQUENCE [LARGE SCALE GENOMIC DNA]</scope>
    <source>
        <strain evidence="5">CBS 100218</strain>
    </source>
</reference>
<gene>
    <name evidence="4" type="ORF">W97_03839</name>
</gene>
<dbReference type="eggNOG" id="KOG2810">
    <property type="taxonomic scope" value="Eukaryota"/>
</dbReference>
<evidence type="ECO:0000313" key="4">
    <source>
        <dbReference type="EMBL" id="EON64606.1"/>
    </source>
</evidence>
<dbReference type="GO" id="GO:0000076">
    <property type="term" value="P:DNA replication checkpoint signaling"/>
    <property type="evidence" value="ECO:0007669"/>
    <property type="project" value="TreeGrafter"/>
</dbReference>
<protein>
    <recommendedName>
        <fullName evidence="2">DNA repair protein rad9</fullName>
    </recommendedName>
</protein>
<dbReference type="InterPro" id="IPR046938">
    <property type="entry name" value="DNA_clamp_sf"/>
</dbReference>
<dbReference type="GO" id="GO:0006281">
    <property type="term" value="P:DNA repair"/>
    <property type="evidence" value="ECO:0007669"/>
    <property type="project" value="UniProtKB-UniRule"/>
</dbReference>
<dbReference type="GO" id="GO:0031573">
    <property type="term" value="P:mitotic intra-S DNA damage checkpoint signaling"/>
    <property type="evidence" value="ECO:0007669"/>
    <property type="project" value="TreeGrafter"/>
</dbReference>
<keyword evidence="2" id="KW-0227">DNA damage</keyword>